<dbReference type="SMART" id="SM00028">
    <property type="entry name" value="TPR"/>
    <property type="match status" value="6"/>
</dbReference>
<dbReference type="STRING" id="469383.Cwoe_0030"/>
<dbReference type="Pfam" id="PF00535">
    <property type="entry name" value="Glycos_transf_2"/>
    <property type="match status" value="1"/>
</dbReference>
<dbReference type="Pfam" id="PF13432">
    <property type="entry name" value="TPR_16"/>
    <property type="match status" value="3"/>
</dbReference>
<dbReference type="AlphaFoldDB" id="D3F3Y3"/>
<dbReference type="Pfam" id="PF13181">
    <property type="entry name" value="TPR_8"/>
    <property type="match status" value="1"/>
</dbReference>
<sequence>MAPRPLNGSTPPLQAQAAALLRRGDVDAYRALFADAAALEDRNARYLERCHLVNAALAHGGVGAAVGVRAGLEELLTVLEQEPAEPVLLNQAGVLLAMFDGFAPALAVLEAALRLDPGLDDVAVNAAKIRQLLSARTRGRIDRSGELGRRAARVAARAMPAEGMTVSLCMIVKDEEEMLPRSLAAAAPAVDEIVVVDTGSSDRTIEIATSYGARVIERPWTGSFSEARNVGLDAATGDWLLILDADEVLVADDVPNLRALLGRTWREAFYVSAINHTGELDDGTATTHSTVRLFRNRPGHRYSGRLHEQIVESLPQGAPERFEATPVRIEHFGYLGAVRDAKEKSRRNIELLERQRDEGDSSAFMHFNLGSEYGALGDAEAALAEYERAVALLGDVAGGSGFIGALTSRHVRALRVCGRGDDAIARAEEALERFPGFTDLVFEQAAAAQALGRTDDAIAYFERCIAMGDAPSRYTATVGMGTYLPTIALAEIRHQHGDPAAAVELLDGALAAHPGFFGLVLPFAAALLDDGAEPDVVVARVEELVAKLTPTVRFMLGTALYEHGETEAAEQQYRELLAQQPSSGHARVALAEALLSQRRWDEAAAVAAELNDAEPHAGAARRSELFARITGGDHTGAAAVLARPEPDDAVVLGPGDRALFAAWLAAAGGEREDSVLPAEAVGLLAVTLEALLRVEEVDAFGTLVGLLDRCPIAPREQRELRAGMYLRRGFLASAAEEWLAVCGADATDVRALVGLAQVAVAQGMTDEALDFAREAHALDPGDARATRLLQRLEPLAA</sequence>
<feature type="repeat" description="TPR" evidence="1">
    <location>
        <begin position="550"/>
        <end position="583"/>
    </location>
</feature>
<dbReference type="InterPro" id="IPR001173">
    <property type="entry name" value="Glyco_trans_2-like"/>
</dbReference>
<dbReference type="InterPro" id="IPR019734">
    <property type="entry name" value="TPR_rpt"/>
</dbReference>
<dbReference type="EMBL" id="CP001854">
    <property type="protein sequence ID" value="ADB48466.1"/>
    <property type="molecule type" value="Genomic_DNA"/>
</dbReference>
<feature type="repeat" description="TPR" evidence="1">
    <location>
        <begin position="363"/>
        <end position="396"/>
    </location>
</feature>
<dbReference type="Gene3D" id="1.25.40.10">
    <property type="entry name" value="Tetratricopeptide repeat domain"/>
    <property type="match status" value="3"/>
</dbReference>
<name>D3F3Y3_CONWI</name>
<dbReference type="SUPFAM" id="SSF48452">
    <property type="entry name" value="TPR-like"/>
    <property type="match status" value="2"/>
</dbReference>
<proteinExistence type="predicted"/>
<evidence type="ECO:0000256" key="1">
    <source>
        <dbReference type="PROSITE-ProRule" id="PRU00339"/>
    </source>
</evidence>
<dbReference type="Gene3D" id="3.90.550.10">
    <property type="entry name" value="Spore Coat Polysaccharide Biosynthesis Protein SpsA, Chain A"/>
    <property type="match status" value="1"/>
</dbReference>
<dbReference type="CDD" id="cd02511">
    <property type="entry name" value="Beta4Glucosyltransferase"/>
    <property type="match status" value="1"/>
</dbReference>
<dbReference type="InterPro" id="IPR011990">
    <property type="entry name" value="TPR-like_helical_dom_sf"/>
</dbReference>
<dbReference type="HOGENOM" id="CLU_352588_0_0_11"/>
<dbReference type="PANTHER" id="PTHR43630:SF2">
    <property type="entry name" value="GLYCOSYLTRANSFERASE"/>
    <property type="match status" value="1"/>
</dbReference>
<keyword evidence="1" id="KW-0802">TPR repeat</keyword>
<gene>
    <name evidence="3" type="ordered locus">Cwoe_0030</name>
</gene>
<dbReference type="OrthoDB" id="9815923at2"/>
<protein>
    <submittedName>
        <fullName evidence="3">Glycosyl transferase family 2</fullName>
    </submittedName>
</protein>
<keyword evidence="4" id="KW-1185">Reference proteome</keyword>
<dbReference type="eggNOG" id="COG0463">
    <property type="taxonomic scope" value="Bacteria"/>
</dbReference>
<feature type="domain" description="Glycosyltransferase 2-like" evidence="2">
    <location>
        <begin position="167"/>
        <end position="294"/>
    </location>
</feature>
<dbReference type="InterPro" id="IPR029044">
    <property type="entry name" value="Nucleotide-diphossugar_trans"/>
</dbReference>
<dbReference type="RefSeq" id="WP_012931519.1">
    <property type="nucleotide sequence ID" value="NC_013739.1"/>
</dbReference>
<reference evidence="3 4" key="1">
    <citation type="journal article" date="2010" name="Stand. Genomic Sci.">
        <title>Complete genome sequence of Conexibacter woesei type strain (ID131577).</title>
        <authorList>
            <person name="Pukall R."/>
            <person name="Lapidus A."/>
            <person name="Glavina Del Rio T."/>
            <person name="Copeland A."/>
            <person name="Tice H."/>
            <person name="Cheng J.-F."/>
            <person name="Lucas S."/>
            <person name="Chen F."/>
            <person name="Nolan M."/>
            <person name="Bruce D."/>
            <person name="Goodwin L."/>
            <person name="Pitluck S."/>
            <person name="Mavromatis K."/>
            <person name="Ivanova N."/>
            <person name="Ovchinnikova G."/>
            <person name="Pati A."/>
            <person name="Chen A."/>
            <person name="Palaniappan K."/>
            <person name="Land M."/>
            <person name="Hauser L."/>
            <person name="Chang Y.-J."/>
            <person name="Jeffries C.D."/>
            <person name="Chain P."/>
            <person name="Meincke L."/>
            <person name="Sims D."/>
            <person name="Brettin T."/>
            <person name="Detter J.C."/>
            <person name="Rohde M."/>
            <person name="Goeker M."/>
            <person name="Bristow J."/>
            <person name="Eisen J.A."/>
            <person name="Markowitz V."/>
            <person name="Kyrpides N.C."/>
            <person name="Klenk H.-P."/>
            <person name="Hugenholtz P."/>
        </authorList>
    </citation>
    <scope>NUCLEOTIDE SEQUENCE [LARGE SCALE GENOMIC DNA]</scope>
    <source>
        <strain evidence="4">DSM 14684 / CIP 108061 / JCM 11494 / NBRC 100937 / ID131577</strain>
    </source>
</reference>
<keyword evidence="3" id="KW-0808">Transferase</keyword>
<dbReference type="SUPFAM" id="SSF53448">
    <property type="entry name" value="Nucleotide-diphospho-sugar transferases"/>
    <property type="match status" value="1"/>
</dbReference>
<evidence type="ECO:0000313" key="4">
    <source>
        <dbReference type="Proteomes" id="UP000008229"/>
    </source>
</evidence>
<accession>D3F3Y3</accession>
<dbReference type="GO" id="GO:0016740">
    <property type="term" value="F:transferase activity"/>
    <property type="evidence" value="ECO:0007669"/>
    <property type="project" value="UniProtKB-KW"/>
</dbReference>
<dbReference type="PANTHER" id="PTHR43630">
    <property type="entry name" value="POLY-BETA-1,6-N-ACETYL-D-GLUCOSAMINE SYNTHASE"/>
    <property type="match status" value="1"/>
</dbReference>
<dbReference type="KEGG" id="cwo:Cwoe_0030"/>
<evidence type="ECO:0000313" key="3">
    <source>
        <dbReference type="EMBL" id="ADB48466.1"/>
    </source>
</evidence>
<organism evidence="3 4">
    <name type="scientific">Conexibacter woesei (strain DSM 14684 / CCUG 47730 / CIP 108061 / JCM 11494 / NBRC 100937 / ID131577)</name>
    <dbReference type="NCBI Taxonomy" id="469383"/>
    <lineage>
        <taxon>Bacteria</taxon>
        <taxon>Bacillati</taxon>
        <taxon>Actinomycetota</taxon>
        <taxon>Thermoleophilia</taxon>
        <taxon>Solirubrobacterales</taxon>
        <taxon>Conexibacteraceae</taxon>
        <taxon>Conexibacter</taxon>
    </lineage>
</organism>
<dbReference type="eggNOG" id="COG0457">
    <property type="taxonomic scope" value="Bacteria"/>
</dbReference>
<dbReference type="PROSITE" id="PS50005">
    <property type="entry name" value="TPR"/>
    <property type="match status" value="2"/>
</dbReference>
<evidence type="ECO:0000259" key="2">
    <source>
        <dbReference type="Pfam" id="PF00535"/>
    </source>
</evidence>
<dbReference type="Proteomes" id="UP000008229">
    <property type="component" value="Chromosome"/>
</dbReference>
<reference evidence="4" key="2">
    <citation type="submission" date="2010-01" db="EMBL/GenBank/DDBJ databases">
        <title>The complete genome of Conexibacter woesei DSM 14684.</title>
        <authorList>
            <consortium name="US DOE Joint Genome Institute (JGI-PGF)"/>
            <person name="Lucas S."/>
            <person name="Copeland A."/>
            <person name="Lapidus A."/>
            <person name="Glavina del Rio T."/>
            <person name="Dalin E."/>
            <person name="Tice H."/>
            <person name="Bruce D."/>
            <person name="Goodwin L."/>
            <person name="Pitluck S."/>
            <person name="Kyrpides N."/>
            <person name="Mavromatis K."/>
            <person name="Ivanova N."/>
            <person name="Mikhailova N."/>
            <person name="Chertkov O."/>
            <person name="Brettin T."/>
            <person name="Detter J.C."/>
            <person name="Han C."/>
            <person name="Larimer F."/>
            <person name="Land M."/>
            <person name="Hauser L."/>
            <person name="Markowitz V."/>
            <person name="Cheng J.-F."/>
            <person name="Hugenholtz P."/>
            <person name="Woyke T."/>
            <person name="Wu D."/>
            <person name="Pukall R."/>
            <person name="Steenblock K."/>
            <person name="Schneider S."/>
            <person name="Klenk H.-P."/>
            <person name="Eisen J.A."/>
        </authorList>
    </citation>
    <scope>NUCLEOTIDE SEQUENCE [LARGE SCALE GENOMIC DNA]</scope>
    <source>
        <strain evidence="4">DSM 14684 / CIP 108061 / JCM 11494 / NBRC 100937 / ID131577</strain>
    </source>
</reference>